<evidence type="ECO:0000256" key="5">
    <source>
        <dbReference type="SAM" id="SignalP"/>
    </source>
</evidence>
<dbReference type="InterPro" id="IPR051417">
    <property type="entry name" value="SDr/BOS_complex"/>
</dbReference>
<dbReference type="InterPro" id="IPR001434">
    <property type="entry name" value="OmcB-like_DUF11"/>
</dbReference>
<dbReference type="Proteomes" id="UP000304148">
    <property type="component" value="Chromosome"/>
</dbReference>
<organism evidence="8 9">
    <name type="scientific">Paenibacillus alvei</name>
    <name type="common">Bacillus alvei</name>
    <dbReference type="NCBI Taxonomy" id="44250"/>
    <lineage>
        <taxon>Bacteria</taxon>
        <taxon>Bacillati</taxon>
        <taxon>Bacillota</taxon>
        <taxon>Bacilli</taxon>
        <taxon>Bacillales</taxon>
        <taxon>Paenibacillaceae</taxon>
        <taxon>Paenibacillus</taxon>
    </lineage>
</organism>
<dbReference type="Gene3D" id="2.60.40.740">
    <property type="match status" value="1"/>
</dbReference>
<dbReference type="SUPFAM" id="SSF117074">
    <property type="entry name" value="Hypothetical protein PA1324"/>
    <property type="match status" value="2"/>
</dbReference>
<comment type="subcellular location">
    <subcellularLocation>
        <location evidence="1">Secreted</location>
    </subcellularLocation>
</comment>
<feature type="domain" description="DUF11" evidence="6">
    <location>
        <begin position="536"/>
        <end position="665"/>
    </location>
</feature>
<reference evidence="9" key="1">
    <citation type="submission" date="2018-08" db="EMBL/GenBank/DDBJ databases">
        <authorList>
            <person name="Chevrot R."/>
        </authorList>
    </citation>
    <scope>NUCLEOTIDE SEQUENCE [LARGE SCALE GENOMIC DNA]</scope>
</reference>
<gene>
    <name evidence="8" type="ORF">PBLR_13938</name>
</gene>
<accession>A0A383RGX1</accession>
<feature type="compositionally biased region" description="Basic and acidic residues" evidence="4">
    <location>
        <begin position="1233"/>
        <end position="1248"/>
    </location>
</feature>
<dbReference type="InterPro" id="IPR033764">
    <property type="entry name" value="Sdr_B"/>
</dbReference>
<feature type="region of interest" description="Disordered" evidence="4">
    <location>
        <begin position="1163"/>
        <end position="1284"/>
    </location>
</feature>
<dbReference type="Gene3D" id="2.60.40.10">
    <property type="entry name" value="Immunoglobulins"/>
    <property type="match status" value="2"/>
</dbReference>
<feature type="compositionally biased region" description="Gly residues" evidence="4">
    <location>
        <begin position="1173"/>
        <end position="1186"/>
    </location>
</feature>
<dbReference type="EMBL" id="LS992241">
    <property type="protein sequence ID" value="SYX85516.1"/>
    <property type="molecule type" value="Genomic_DNA"/>
</dbReference>
<dbReference type="PANTHER" id="PTHR23303">
    <property type="entry name" value="CARBOXYPEPTIDASE REGULATORY REGION-CONTAINING"/>
    <property type="match status" value="1"/>
</dbReference>
<keyword evidence="3 5" id="KW-0732">Signal</keyword>
<dbReference type="InterPro" id="IPR047589">
    <property type="entry name" value="DUF11_rpt"/>
</dbReference>
<protein>
    <submittedName>
        <fullName evidence="8">Uncharacterized protein</fullName>
    </submittedName>
</protein>
<sequence>MRRTLRRAQASIWALLLILNIVLLPVTAHANADGNDSQGIQLRLSSSKDTVLTGATFTYTIDYSLSSTTEDYSDAEIVLPLPEGIVFEEVQGSEHVVSKHENVGGVDKVTFTFKNPTPSGATGKLQVKAHFPNHTTPDGTAGTATATFIHHSGSLQVESNPVTVTGKASADWVLTKERIVPVEGVKPQPGTEVVYEIMLKDNKNPADKDGNLNIDHVVITDVLPPEAEFSKAAPAPDSIQGQTLTWKIDAKELNKEKITDRSKSILVTVKYPKDKVIDPSTGNTKSVVNTAKASYQPLGDTTKELTAKAEHDFIKQPGGGIWIYKQIWSGQEKELSEGQEVSFYIGGLGNAANVPLDKAVMTDMTPKGMKLQYIRIPAFDGADKDEYEIQYTSKSTPDESDWKLWKELNFKTQHKLLAADLNADIQGIRLVLGDVPVAFRPHDVLELRYQLTSYDSVKHDDYKYGDFPRLTEKYPNDDFTYLDKNNGLPTNEEAKQHPKQWKQTINYASMEYSFNGEKTEYLTGVKVLAVDKRPLLEVDKSVVSGKSTSPGGAVTYRIVVTNASPIDVPFHDPVVTDLLPKELEYVPDSLKLGPLNGKQVPAPTFSEAKKDQQGRTPITWAWGTEGSNSLTLQKGESLTFTFEARVKPDTPTGEVYNEVEVTSERHNYINGLTNFKNQRYKEENGKWYVYNGDKIDVNGIDSLVSEKWVQGDLDNGQWSKYPDIGNVAPGGELKYKISITNRGSIGVKNLLIVDALPHIGDHGVIDKSSRGSKWTPILQEPISPPNGVTVYYSIDEEISMSGGNWDKEPPQDISKVRALKFEFAGDVILAPGQSKELTWIMRAPVDTPASDDQIAWNSFGYTATPVISDKAMLPAEPLKVGIKIKGNPKGEIGDYVWYDENGNGIQDEAPDHGVNGVRVDLHRESDGKVIQSTVTGNNHEGQPGYYLFTGLDAGKYYVTFHLPEGYDAFTVKDAITNPGRNSKANVEGRTDIITLEQGGKNHNIDAGLIKKDIPSIPGKGAIGKYVWIDTNGNGIQDENGTGLNGVVVELYNHNNEKLTATVTHSVYYSSVTNSVYDPTVTGSVYDPAVTDYVYQSGYYLFNDLDLSTYKIRFIAPEGYSFTKRYQGDDRALDSDADPNGWSDNIVLTVERPRDLTNDAGLIARTVNPDPEPGTGGSTNPGGGGSSNPGTPVEPGKPGDQERPTIPGTIVEPGTGNPDSETKPDPGEVTQPDGDTKPDKGQGTDKDPVEGTNEDEADGTDLGGEQDVDRQPNRPNVLPQTGEQAPIEPIIGMFLCVAAVILWRLSKRGAADR</sequence>
<feature type="domain" description="SD-repeat containing protein B" evidence="7">
    <location>
        <begin position="891"/>
        <end position="1008"/>
    </location>
</feature>
<dbReference type="Pfam" id="PF01345">
    <property type="entry name" value="DUF11"/>
    <property type="match status" value="1"/>
</dbReference>
<evidence type="ECO:0000256" key="2">
    <source>
        <dbReference type="ARBA" id="ARBA00022525"/>
    </source>
</evidence>
<dbReference type="PANTHER" id="PTHR23303:SF15">
    <property type="entry name" value="COLOSSIN-A"/>
    <property type="match status" value="1"/>
</dbReference>
<evidence type="ECO:0000259" key="7">
    <source>
        <dbReference type="Pfam" id="PF17210"/>
    </source>
</evidence>
<feature type="signal peptide" evidence="5">
    <location>
        <begin position="1"/>
        <end position="30"/>
    </location>
</feature>
<dbReference type="NCBIfam" id="TIGR01451">
    <property type="entry name" value="B_ant_repeat"/>
    <property type="match status" value="1"/>
</dbReference>
<dbReference type="RefSeq" id="WP_138187296.1">
    <property type="nucleotide sequence ID" value="NZ_LS992241.1"/>
</dbReference>
<feature type="chain" id="PRO_5016896299" evidence="5">
    <location>
        <begin position="31"/>
        <end position="1312"/>
    </location>
</feature>
<evidence type="ECO:0000313" key="8">
    <source>
        <dbReference type="EMBL" id="SYX85516.1"/>
    </source>
</evidence>
<name>A0A383RGX1_PAEAL</name>
<keyword evidence="2" id="KW-0964">Secreted</keyword>
<dbReference type="GO" id="GO:0005576">
    <property type="term" value="C:extracellular region"/>
    <property type="evidence" value="ECO:0007669"/>
    <property type="project" value="UniProtKB-SubCell"/>
</dbReference>
<evidence type="ECO:0000256" key="1">
    <source>
        <dbReference type="ARBA" id="ARBA00004613"/>
    </source>
</evidence>
<evidence type="ECO:0000259" key="6">
    <source>
        <dbReference type="Pfam" id="PF01345"/>
    </source>
</evidence>
<dbReference type="Pfam" id="PF17210">
    <property type="entry name" value="SdrD_B"/>
    <property type="match status" value="2"/>
</dbReference>
<evidence type="ECO:0000256" key="4">
    <source>
        <dbReference type="SAM" id="MobiDB-lite"/>
    </source>
</evidence>
<evidence type="ECO:0000313" key="9">
    <source>
        <dbReference type="Proteomes" id="UP000304148"/>
    </source>
</evidence>
<proteinExistence type="predicted"/>
<evidence type="ECO:0000256" key="3">
    <source>
        <dbReference type="ARBA" id="ARBA00022729"/>
    </source>
</evidence>
<dbReference type="InterPro" id="IPR013783">
    <property type="entry name" value="Ig-like_fold"/>
</dbReference>
<feature type="domain" description="SD-repeat containing protein B" evidence="7">
    <location>
        <begin position="1021"/>
        <end position="1161"/>
    </location>
</feature>